<reference evidence="1 2" key="1">
    <citation type="submission" date="2018-01" db="EMBL/GenBank/DDBJ databases">
        <title>A novel member of the phylum Bacteroidetes isolated from glacier ice.</title>
        <authorList>
            <person name="Liu Q."/>
            <person name="Xin Y.-H."/>
        </authorList>
    </citation>
    <scope>NUCLEOTIDE SEQUENCE [LARGE SCALE GENOMIC DNA]</scope>
    <source>
        <strain evidence="1 2">RB1R16</strain>
    </source>
</reference>
<comment type="caution">
    <text evidence="1">The sequence shown here is derived from an EMBL/GenBank/DDBJ whole genome shotgun (WGS) entry which is preliminary data.</text>
</comment>
<evidence type="ECO:0000313" key="2">
    <source>
        <dbReference type="Proteomes" id="UP000239872"/>
    </source>
</evidence>
<keyword evidence="2" id="KW-1185">Reference proteome</keyword>
<dbReference type="PROSITE" id="PS51257">
    <property type="entry name" value="PROKAR_LIPOPROTEIN"/>
    <property type="match status" value="1"/>
</dbReference>
<dbReference type="Proteomes" id="UP000239872">
    <property type="component" value="Unassembled WGS sequence"/>
</dbReference>
<sequence>MNRYILLATGLMITVFSICSCSKKNDAPTSLTGDTIYSSEYLNLQLGSVYYSLKDYKTSKHPGISMYCQDHALFTPATFQISESDGEKVSGVDMVSIRFFEMPSTVYRVDSTSNLCIITGSLGYAHPTGIVNLTHNDSSYIEGSIDGIITKQSHFDSVITFRATFKLYKY</sequence>
<proteinExistence type="predicted"/>
<evidence type="ECO:0000313" key="1">
    <source>
        <dbReference type="EMBL" id="PQJ09617.1"/>
    </source>
</evidence>
<dbReference type="RefSeq" id="WP_105040388.1">
    <property type="nucleotide sequence ID" value="NZ_PPSL01000005.1"/>
</dbReference>
<organism evidence="1 2">
    <name type="scientific">Flavipsychrobacter stenotrophus</name>
    <dbReference type="NCBI Taxonomy" id="2077091"/>
    <lineage>
        <taxon>Bacteria</taxon>
        <taxon>Pseudomonadati</taxon>
        <taxon>Bacteroidota</taxon>
        <taxon>Chitinophagia</taxon>
        <taxon>Chitinophagales</taxon>
        <taxon>Chitinophagaceae</taxon>
        <taxon>Flavipsychrobacter</taxon>
    </lineage>
</organism>
<gene>
    <name evidence="1" type="ORF">CJD36_016900</name>
</gene>
<protein>
    <submittedName>
        <fullName evidence="1">Uncharacterized protein</fullName>
    </submittedName>
</protein>
<dbReference type="AlphaFoldDB" id="A0A2S7SSN2"/>
<accession>A0A2S7SSN2</accession>
<name>A0A2S7SSN2_9BACT</name>
<dbReference type="EMBL" id="PPSL01000005">
    <property type="protein sequence ID" value="PQJ09617.1"/>
    <property type="molecule type" value="Genomic_DNA"/>
</dbReference>